<evidence type="ECO:0000313" key="7">
    <source>
        <dbReference type="EMBL" id="MBD1322001.1"/>
    </source>
</evidence>
<dbReference type="PANTHER" id="PTHR42973">
    <property type="entry name" value="BINDING OXIDOREDUCTASE, PUTATIVE (AFU_ORTHOLOGUE AFUA_1G17690)-RELATED"/>
    <property type="match status" value="1"/>
</dbReference>
<gene>
    <name evidence="7" type="ORF">IDF66_20695</name>
</gene>
<evidence type="ECO:0000256" key="4">
    <source>
        <dbReference type="ARBA" id="ARBA00022827"/>
    </source>
</evidence>
<dbReference type="SUPFAM" id="SSF56176">
    <property type="entry name" value="FAD-binding/transporter-associated domain-like"/>
    <property type="match status" value="1"/>
</dbReference>
<dbReference type="PANTHER" id="PTHR42973:SF39">
    <property type="entry name" value="FAD-BINDING PCMH-TYPE DOMAIN-CONTAINING PROTEIN"/>
    <property type="match status" value="1"/>
</dbReference>
<dbReference type="InterPro" id="IPR036318">
    <property type="entry name" value="FAD-bd_PCMH-like_sf"/>
</dbReference>
<dbReference type="InterPro" id="IPR012951">
    <property type="entry name" value="BBE"/>
</dbReference>
<keyword evidence="8" id="KW-1185">Reference proteome</keyword>
<name>A0ABR7WGX7_9ACTN</name>
<dbReference type="InterPro" id="IPR016167">
    <property type="entry name" value="FAD-bd_PCMH_sub1"/>
</dbReference>
<reference evidence="7 8" key="1">
    <citation type="submission" date="2020-09" db="EMBL/GenBank/DDBJ databases">
        <title>Novel species in genus Gordonia.</title>
        <authorList>
            <person name="Zhang G."/>
        </authorList>
    </citation>
    <scope>NUCLEOTIDE SEQUENCE [LARGE SCALE GENOMIC DNA]</scope>
    <source>
        <strain evidence="7 8">ON-33</strain>
    </source>
</reference>
<dbReference type="InterPro" id="IPR006094">
    <property type="entry name" value="Oxid_FAD_bind_N"/>
</dbReference>
<sequence length="477" mass="50442">MTIQTTSPSPTGDSDLTVRARTSVLADLADRISGAVHGPDDAGYDAARCGFNLLSDHRPAVIAVPSNRFDVAEAVRFAAAEGLRVAIQATGHGPGPSADGALLINTSEMTDVSIDPIARTATVGAGAKWAPALEQAQRHGLAPLLGSTTDVGVVGYTLGGGFGWLGRKYGLASDAVRSFDLVTPDGNPLRVSATSHPDIFWALKGGGAGSIGVVTDVVIDLFPVTTVYAGNLLYSAEDAPEIMRRFSEWAPDQSEDLTSAVTLMNFPPLDIVPEPFRGKSFTMIRGCWSGDLDLGRSVIDEWRNWKTPEVDMWAEMPFTAADAISMDPTDPVPAMVTTEWMDELTGEAADILASRVLPSPGAMPLILFAEIRHAGGAVSRGAAASPNDRGRDGTFLLELASIVPDPQLALAVESALRLTREALAPFVTGAAYLNFLEGEEKSERSTSAFSEANRRRLAAIKAALDPENRFCHGVSLV</sequence>
<evidence type="ECO:0000256" key="2">
    <source>
        <dbReference type="ARBA" id="ARBA00005466"/>
    </source>
</evidence>
<dbReference type="Gene3D" id="3.40.462.20">
    <property type="match status" value="1"/>
</dbReference>
<evidence type="ECO:0000256" key="1">
    <source>
        <dbReference type="ARBA" id="ARBA00001974"/>
    </source>
</evidence>
<dbReference type="Gene3D" id="3.30.43.10">
    <property type="entry name" value="Uridine Diphospho-n-acetylenolpyruvylglucosamine Reductase, domain 2"/>
    <property type="match status" value="1"/>
</dbReference>
<dbReference type="EMBL" id="JACWMS010000005">
    <property type="protein sequence ID" value="MBD1322001.1"/>
    <property type="molecule type" value="Genomic_DNA"/>
</dbReference>
<keyword evidence="5" id="KW-0560">Oxidoreductase</keyword>
<dbReference type="Gene3D" id="3.30.465.10">
    <property type="match status" value="1"/>
</dbReference>
<evidence type="ECO:0000256" key="5">
    <source>
        <dbReference type="ARBA" id="ARBA00023002"/>
    </source>
</evidence>
<dbReference type="Pfam" id="PF08031">
    <property type="entry name" value="BBE"/>
    <property type="match status" value="1"/>
</dbReference>
<dbReference type="PROSITE" id="PS00862">
    <property type="entry name" value="OX2_COVAL_FAD"/>
    <property type="match status" value="1"/>
</dbReference>
<dbReference type="InterPro" id="IPR016166">
    <property type="entry name" value="FAD-bd_PCMH"/>
</dbReference>
<proteinExistence type="inferred from homology"/>
<protein>
    <submittedName>
        <fullName evidence="7">FAD-binding oxidoreductase</fullName>
    </submittedName>
</protein>
<dbReference type="InterPro" id="IPR050416">
    <property type="entry name" value="FAD-linked_Oxidoreductase"/>
</dbReference>
<feature type="domain" description="FAD-binding PCMH-type" evidence="6">
    <location>
        <begin position="55"/>
        <end position="224"/>
    </location>
</feature>
<accession>A0ABR7WGX7</accession>
<dbReference type="RefSeq" id="WP_190268429.1">
    <property type="nucleotide sequence ID" value="NZ_BAABAD010000004.1"/>
</dbReference>
<evidence type="ECO:0000259" key="6">
    <source>
        <dbReference type="PROSITE" id="PS51387"/>
    </source>
</evidence>
<keyword evidence="3" id="KW-0285">Flavoprotein</keyword>
<dbReference type="InterPro" id="IPR016169">
    <property type="entry name" value="FAD-bd_PCMH_sub2"/>
</dbReference>
<organism evidence="7 8">
    <name type="scientific">Gordonia hankookensis</name>
    <dbReference type="NCBI Taxonomy" id="589403"/>
    <lineage>
        <taxon>Bacteria</taxon>
        <taxon>Bacillati</taxon>
        <taxon>Actinomycetota</taxon>
        <taxon>Actinomycetes</taxon>
        <taxon>Mycobacteriales</taxon>
        <taxon>Gordoniaceae</taxon>
        <taxon>Gordonia</taxon>
    </lineage>
</organism>
<dbReference type="InterPro" id="IPR006093">
    <property type="entry name" value="Oxy_OxRdtase_FAD_BS"/>
</dbReference>
<dbReference type="PROSITE" id="PS51387">
    <property type="entry name" value="FAD_PCMH"/>
    <property type="match status" value="1"/>
</dbReference>
<keyword evidence="4" id="KW-0274">FAD</keyword>
<dbReference type="Proteomes" id="UP000602395">
    <property type="component" value="Unassembled WGS sequence"/>
</dbReference>
<dbReference type="Pfam" id="PF01565">
    <property type="entry name" value="FAD_binding_4"/>
    <property type="match status" value="1"/>
</dbReference>
<comment type="similarity">
    <text evidence="2">Belongs to the oxygen-dependent FAD-linked oxidoreductase family.</text>
</comment>
<evidence type="ECO:0000313" key="8">
    <source>
        <dbReference type="Proteomes" id="UP000602395"/>
    </source>
</evidence>
<comment type="caution">
    <text evidence="7">The sequence shown here is derived from an EMBL/GenBank/DDBJ whole genome shotgun (WGS) entry which is preliminary data.</text>
</comment>
<evidence type="ECO:0000256" key="3">
    <source>
        <dbReference type="ARBA" id="ARBA00022630"/>
    </source>
</evidence>
<comment type="cofactor">
    <cofactor evidence="1">
        <name>FAD</name>
        <dbReference type="ChEBI" id="CHEBI:57692"/>
    </cofactor>
</comment>